<dbReference type="eggNOG" id="COG0745">
    <property type="taxonomic scope" value="Bacteria"/>
</dbReference>
<dbReference type="Gene3D" id="1.10.10.10">
    <property type="entry name" value="Winged helix-like DNA-binding domain superfamily/Winged helix DNA-binding domain"/>
    <property type="match status" value="1"/>
</dbReference>
<dbReference type="Proteomes" id="UP000001916">
    <property type="component" value="Chromosome"/>
</dbReference>
<keyword evidence="4 7" id="KW-0238">DNA-binding</keyword>
<dbReference type="InterPro" id="IPR036388">
    <property type="entry name" value="WH-like_DNA-bd_sf"/>
</dbReference>
<organism evidence="10 11">
    <name type="scientific">Allomeiothermus silvanus (strain ATCC 700542 / DSM 9946 / NBRC 106475 / NCIMB 13440 / VI-R2)</name>
    <name type="common">Thermus silvanus</name>
    <dbReference type="NCBI Taxonomy" id="526227"/>
    <lineage>
        <taxon>Bacteria</taxon>
        <taxon>Thermotogati</taxon>
        <taxon>Deinococcota</taxon>
        <taxon>Deinococci</taxon>
        <taxon>Thermales</taxon>
        <taxon>Thermaceae</taxon>
        <taxon>Allomeiothermus</taxon>
    </lineage>
</organism>
<evidence type="ECO:0000259" key="8">
    <source>
        <dbReference type="PROSITE" id="PS50110"/>
    </source>
</evidence>
<feature type="DNA-binding region" description="OmpR/PhoB-type" evidence="7">
    <location>
        <begin position="122"/>
        <end position="216"/>
    </location>
</feature>
<proteinExistence type="predicted"/>
<evidence type="ECO:0000313" key="10">
    <source>
        <dbReference type="EMBL" id="ADH62732.1"/>
    </source>
</evidence>
<dbReference type="SMART" id="SM00862">
    <property type="entry name" value="Trans_reg_C"/>
    <property type="match status" value="1"/>
</dbReference>
<dbReference type="PROSITE" id="PS51755">
    <property type="entry name" value="OMPR_PHOB"/>
    <property type="match status" value="1"/>
</dbReference>
<keyword evidence="5" id="KW-0804">Transcription</keyword>
<evidence type="ECO:0000313" key="11">
    <source>
        <dbReference type="Proteomes" id="UP000001916"/>
    </source>
</evidence>
<feature type="modified residue" description="4-aspartylphosphate" evidence="6">
    <location>
        <position position="49"/>
    </location>
</feature>
<dbReference type="Gene3D" id="6.10.250.690">
    <property type="match status" value="1"/>
</dbReference>
<evidence type="ECO:0000256" key="7">
    <source>
        <dbReference type="PROSITE-ProRule" id="PRU01091"/>
    </source>
</evidence>
<accession>D7BBT6</accession>
<evidence type="ECO:0000256" key="4">
    <source>
        <dbReference type="ARBA" id="ARBA00023125"/>
    </source>
</evidence>
<protein>
    <submittedName>
        <fullName evidence="10">Two component transcriptional regulator, winged helix family</fullName>
    </submittedName>
</protein>
<dbReference type="PANTHER" id="PTHR48111:SF22">
    <property type="entry name" value="REGULATOR OF RPOS"/>
    <property type="match status" value="1"/>
</dbReference>
<dbReference type="STRING" id="526227.Mesil_0819"/>
<sequence length="217" mass="24620">MLLVEDDPSLSQTLLESLAAQGFKPRLATSAEAAWEALWRDPVDLIVLDVMLPEGEEAGFELAKELREAGFHQPILFLTARESLPDRVRGLEVGDDYLAKPFALAELVARLRALARRGEVRPRVVQAGPLEVALEKREVRYRGQMVRLTAKEYQVLELFVINPGRIFTREEVLERVWGPGFESDSNLIDVYVKNLRKKLYDNVIETVRGLGYRFAEA</sequence>
<dbReference type="PROSITE" id="PS50110">
    <property type="entry name" value="RESPONSE_REGULATORY"/>
    <property type="match status" value="1"/>
</dbReference>
<dbReference type="GO" id="GO:0005829">
    <property type="term" value="C:cytosol"/>
    <property type="evidence" value="ECO:0007669"/>
    <property type="project" value="TreeGrafter"/>
</dbReference>
<keyword evidence="2" id="KW-0902">Two-component regulatory system</keyword>
<evidence type="ECO:0000256" key="3">
    <source>
        <dbReference type="ARBA" id="ARBA00023015"/>
    </source>
</evidence>
<dbReference type="SMART" id="SM00448">
    <property type="entry name" value="REC"/>
    <property type="match status" value="1"/>
</dbReference>
<feature type="domain" description="OmpR/PhoB-type" evidence="9">
    <location>
        <begin position="122"/>
        <end position="216"/>
    </location>
</feature>
<dbReference type="Pfam" id="PF00486">
    <property type="entry name" value="Trans_reg_C"/>
    <property type="match status" value="1"/>
</dbReference>
<evidence type="ECO:0000256" key="5">
    <source>
        <dbReference type="ARBA" id="ARBA00023163"/>
    </source>
</evidence>
<name>D7BBT6_ALLS1</name>
<gene>
    <name evidence="10" type="ordered locus">Mesil_0819</name>
</gene>
<dbReference type="GO" id="GO:0000976">
    <property type="term" value="F:transcription cis-regulatory region binding"/>
    <property type="evidence" value="ECO:0007669"/>
    <property type="project" value="TreeGrafter"/>
</dbReference>
<dbReference type="PANTHER" id="PTHR48111">
    <property type="entry name" value="REGULATOR OF RPOS"/>
    <property type="match status" value="1"/>
</dbReference>
<dbReference type="InterPro" id="IPR039420">
    <property type="entry name" value="WalR-like"/>
</dbReference>
<dbReference type="GO" id="GO:0000156">
    <property type="term" value="F:phosphorelay response regulator activity"/>
    <property type="evidence" value="ECO:0007669"/>
    <property type="project" value="TreeGrafter"/>
</dbReference>
<reference evidence="10 11" key="1">
    <citation type="journal article" date="2010" name="Stand. Genomic Sci.">
        <title>Complete genome sequence of Meiothermus silvanus type strain (VI-R2).</title>
        <authorList>
            <person name="Sikorski J."/>
            <person name="Tindall B.J."/>
            <person name="Lowry S."/>
            <person name="Lucas S."/>
            <person name="Nolan M."/>
            <person name="Copeland A."/>
            <person name="Glavina Del Rio T."/>
            <person name="Tice H."/>
            <person name="Cheng J.F."/>
            <person name="Han C."/>
            <person name="Pitluck S."/>
            <person name="Liolios K."/>
            <person name="Ivanova N."/>
            <person name="Mavromatis K."/>
            <person name="Mikhailova N."/>
            <person name="Pati A."/>
            <person name="Goodwin L."/>
            <person name="Chen A."/>
            <person name="Palaniappan K."/>
            <person name="Land M."/>
            <person name="Hauser L."/>
            <person name="Chang Y.J."/>
            <person name="Jeffries C.D."/>
            <person name="Rohde M."/>
            <person name="Goker M."/>
            <person name="Woyke T."/>
            <person name="Bristow J."/>
            <person name="Eisen J.A."/>
            <person name="Markowitz V."/>
            <person name="Hugenholtz P."/>
            <person name="Kyrpides N.C."/>
            <person name="Klenk H.P."/>
            <person name="Lapidus A."/>
        </authorList>
    </citation>
    <scope>NUCLEOTIDE SEQUENCE [LARGE SCALE GENOMIC DNA]</scope>
    <source>
        <strain evidence="11">ATCC 700542 / DSM 9946 / VI-R2</strain>
    </source>
</reference>
<evidence type="ECO:0000259" key="9">
    <source>
        <dbReference type="PROSITE" id="PS51755"/>
    </source>
</evidence>
<dbReference type="InterPro" id="IPR011006">
    <property type="entry name" value="CheY-like_superfamily"/>
</dbReference>
<evidence type="ECO:0000256" key="6">
    <source>
        <dbReference type="PROSITE-ProRule" id="PRU00169"/>
    </source>
</evidence>
<dbReference type="InterPro" id="IPR001789">
    <property type="entry name" value="Sig_transdc_resp-reg_receiver"/>
</dbReference>
<dbReference type="GO" id="GO:0006355">
    <property type="term" value="P:regulation of DNA-templated transcription"/>
    <property type="evidence" value="ECO:0007669"/>
    <property type="project" value="InterPro"/>
</dbReference>
<dbReference type="EMBL" id="CP002042">
    <property type="protein sequence ID" value="ADH62732.1"/>
    <property type="molecule type" value="Genomic_DNA"/>
</dbReference>
<keyword evidence="3" id="KW-0805">Transcription regulation</keyword>
<dbReference type="GO" id="GO:0032993">
    <property type="term" value="C:protein-DNA complex"/>
    <property type="evidence" value="ECO:0007669"/>
    <property type="project" value="TreeGrafter"/>
</dbReference>
<dbReference type="Gene3D" id="3.40.50.2300">
    <property type="match status" value="1"/>
</dbReference>
<feature type="domain" description="Response regulatory" evidence="8">
    <location>
        <begin position="1"/>
        <end position="115"/>
    </location>
</feature>
<evidence type="ECO:0000256" key="2">
    <source>
        <dbReference type="ARBA" id="ARBA00023012"/>
    </source>
</evidence>
<dbReference type="HOGENOM" id="CLU_000445_30_1_0"/>
<dbReference type="SUPFAM" id="SSF52172">
    <property type="entry name" value="CheY-like"/>
    <property type="match status" value="1"/>
</dbReference>
<dbReference type="AlphaFoldDB" id="D7BBT6"/>
<dbReference type="KEGG" id="msv:Mesil_0819"/>
<evidence type="ECO:0000256" key="1">
    <source>
        <dbReference type="ARBA" id="ARBA00022553"/>
    </source>
</evidence>
<dbReference type="InterPro" id="IPR001867">
    <property type="entry name" value="OmpR/PhoB-type_DNA-bd"/>
</dbReference>
<keyword evidence="11" id="KW-1185">Reference proteome</keyword>
<keyword evidence="1 6" id="KW-0597">Phosphoprotein</keyword>
<dbReference type="CDD" id="cd00383">
    <property type="entry name" value="trans_reg_C"/>
    <property type="match status" value="1"/>
</dbReference>
<dbReference type="Pfam" id="PF00072">
    <property type="entry name" value="Response_reg"/>
    <property type="match status" value="1"/>
</dbReference>